<reference evidence="2" key="5">
    <citation type="journal article" date="2021" name="G3 (Bethesda)">
        <title>Aegilops tauschii genome assembly Aet v5.0 features greater sequence contiguity and improved annotation.</title>
        <authorList>
            <person name="Wang L."/>
            <person name="Zhu T."/>
            <person name="Rodriguez J.C."/>
            <person name="Deal K.R."/>
            <person name="Dubcovsky J."/>
            <person name="McGuire P.E."/>
            <person name="Lux T."/>
            <person name="Spannagl M."/>
            <person name="Mayer K.F.X."/>
            <person name="Baldrich P."/>
            <person name="Meyers B.C."/>
            <person name="Huo N."/>
            <person name="Gu Y.Q."/>
            <person name="Zhou H."/>
            <person name="Devos K.M."/>
            <person name="Bennetzen J.L."/>
            <person name="Unver T."/>
            <person name="Budak H."/>
            <person name="Gulick P.J."/>
            <person name="Galiba G."/>
            <person name="Kalapos B."/>
            <person name="Nelson D.R."/>
            <person name="Li P."/>
            <person name="You F.M."/>
            <person name="Luo M.C."/>
            <person name="Dvorak J."/>
        </authorList>
    </citation>
    <scope>NUCLEOTIDE SEQUENCE [LARGE SCALE GENOMIC DNA]</scope>
    <source>
        <strain evidence="2">cv. AL8/78</strain>
    </source>
</reference>
<reference evidence="2" key="3">
    <citation type="journal article" date="2017" name="Nature">
        <title>Genome sequence of the progenitor of the wheat D genome Aegilops tauschii.</title>
        <authorList>
            <person name="Luo M.C."/>
            <person name="Gu Y.Q."/>
            <person name="Puiu D."/>
            <person name="Wang H."/>
            <person name="Twardziok S.O."/>
            <person name="Deal K.R."/>
            <person name="Huo N."/>
            <person name="Zhu T."/>
            <person name="Wang L."/>
            <person name="Wang Y."/>
            <person name="McGuire P.E."/>
            <person name="Liu S."/>
            <person name="Long H."/>
            <person name="Ramasamy R.K."/>
            <person name="Rodriguez J.C."/>
            <person name="Van S.L."/>
            <person name="Yuan L."/>
            <person name="Wang Z."/>
            <person name="Xia Z."/>
            <person name="Xiao L."/>
            <person name="Anderson O.D."/>
            <person name="Ouyang S."/>
            <person name="Liang Y."/>
            <person name="Zimin A.V."/>
            <person name="Pertea G."/>
            <person name="Qi P."/>
            <person name="Bennetzen J.L."/>
            <person name="Dai X."/>
            <person name="Dawson M.W."/>
            <person name="Muller H.G."/>
            <person name="Kugler K."/>
            <person name="Rivarola-Duarte L."/>
            <person name="Spannagl M."/>
            <person name="Mayer K.F.X."/>
            <person name="Lu F.H."/>
            <person name="Bevan M.W."/>
            <person name="Leroy P."/>
            <person name="Li P."/>
            <person name="You F.M."/>
            <person name="Sun Q."/>
            <person name="Liu Z."/>
            <person name="Lyons E."/>
            <person name="Wicker T."/>
            <person name="Salzberg S.L."/>
            <person name="Devos K.M."/>
            <person name="Dvorak J."/>
        </authorList>
    </citation>
    <scope>NUCLEOTIDE SEQUENCE [LARGE SCALE GENOMIC DNA]</scope>
    <source>
        <strain evidence="2">cv. AL8/78</strain>
    </source>
</reference>
<keyword evidence="3" id="KW-1185">Reference proteome</keyword>
<name>A0A453PMX4_AEGTS</name>
<proteinExistence type="predicted"/>
<dbReference type="Proteomes" id="UP000015105">
    <property type="component" value="Chromosome 6D"/>
</dbReference>
<dbReference type="Gramene" id="AET6Gv20784200.2">
    <property type="protein sequence ID" value="AET6Gv20784200.2"/>
    <property type="gene ID" value="AET6Gv20784200"/>
</dbReference>
<dbReference type="EnsemblPlants" id="AET6Gv20784200.1">
    <property type="protein sequence ID" value="AET6Gv20784200.1"/>
    <property type="gene ID" value="AET6Gv20784200"/>
</dbReference>
<sequence>MHATKHTRITHSGSTITPGTQELDQPIHVLARRATCPRRCPGAFLPRRRARSHRLAPLAVHGLAHQPRHLLPRHVATDLHPDAPLGARVPAVGWLLGEEGPADHRHAGAHALQRRVPPAVRQEQPHRRVREDALLRAPARQDSPVLGLPDEPLRKHGLLAGHEVWPDDPQERPAAARQPPRELRELRRGHHRDAAEVDVHHRPGLPLGVQPAEAARVFLPEVPADRVELGLGASRGGFGQRADGVQARERAAERVDDVLLQRVVRVEDEPAGAARVLRLAAVEVEHHVVRVGRSDEAGYVFQTDAFHSGDPVDWSVQVPISQVTLICEIYRTRRIICCQIELSICTSHIVLGTHL</sequence>
<reference evidence="3" key="2">
    <citation type="journal article" date="2017" name="Nat. Plants">
        <title>The Aegilops tauschii genome reveals multiple impacts of transposons.</title>
        <authorList>
            <person name="Zhao G."/>
            <person name="Zou C."/>
            <person name="Li K."/>
            <person name="Wang K."/>
            <person name="Li T."/>
            <person name="Gao L."/>
            <person name="Zhang X."/>
            <person name="Wang H."/>
            <person name="Yang Z."/>
            <person name="Liu X."/>
            <person name="Jiang W."/>
            <person name="Mao L."/>
            <person name="Kong X."/>
            <person name="Jiao Y."/>
            <person name="Jia J."/>
        </authorList>
    </citation>
    <scope>NUCLEOTIDE SEQUENCE [LARGE SCALE GENOMIC DNA]</scope>
    <source>
        <strain evidence="3">cv. AL8/78</strain>
    </source>
</reference>
<feature type="region of interest" description="Disordered" evidence="1">
    <location>
        <begin position="162"/>
        <end position="183"/>
    </location>
</feature>
<protein>
    <submittedName>
        <fullName evidence="2">Uncharacterized protein</fullName>
    </submittedName>
</protein>
<feature type="compositionally biased region" description="Polar residues" evidence="1">
    <location>
        <begin position="10"/>
        <end position="23"/>
    </location>
</feature>
<dbReference type="Gramene" id="AET6Gv20784200.1">
    <property type="protein sequence ID" value="AET6Gv20784200.1"/>
    <property type="gene ID" value="AET6Gv20784200"/>
</dbReference>
<organism evidence="2 3">
    <name type="scientific">Aegilops tauschii subsp. strangulata</name>
    <name type="common">Goatgrass</name>
    <dbReference type="NCBI Taxonomy" id="200361"/>
    <lineage>
        <taxon>Eukaryota</taxon>
        <taxon>Viridiplantae</taxon>
        <taxon>Streptophyta</taxon>
        <taxon>Embryophyta</taxon>
        <taxon>Tracheophyta</taxon>
        <taxon>Spermatophyta</taxon>
        <taxon>Magnoliopsida</taxon>
        <taxon>Liliopsida</taxon>
        <taxon>Poales</taxon>
        <taxon>Poaceae</taxon>
        <taxon>BOP clade</taxon>
        <taxon>Pooideae</taxon>
        <taxon>Triticodae</taxon>
        <taxon>Triticeae</taxon>
        <taxon>Triticinae</taxon>
        <taxon>Aegilops</taxon>
    </lineage>
</organism>
<dbReference type="EnsemblPlants" id="AET6Gv20784200.2">
    <property type="protein sequence ID" value="AET6Gv20784200.2"/>
    <property type="gene ID" value="AET6Gv20784200"/>
</dbReference>
<accession>A0A453PMX4</accession>
<reference evidence="3" key="1">
    <citation type="journal article" date="2014" name="Science">
        <title>Ancient hybridizations among the ancestral genomes of bread wheat.</title>
        <authorList>
            <consortium name="International Wheat Genome Sequencing Consortium,"/>
            <person name="Marcussen T."/>
            <person name="Sandve S.R."/>
            <person name="Heier L."/>
            <person name="Spannagl M."/>
            <person name="Pfeifer M."/>
            <person name="Jakobsen K.S."/>
            <person name="Wulff B.B."/>
            <person name="Steuernagel B."/>
            <person name="Mayer K.F."/>
            <person name="Olsen O.A."/>
        </authorList>
    </citation>
    <scope>NUCLEOTIDE SEQUENCE [LARGE SCALE GENOMIC DNA]</scope>
    <source>
        <strain evidence="3">cv. AL8/78</strain>
    </source>
</reference>
<dbReference type="AlphaFoldDB" id="A0A453PMX4"/>
<evidence type="ECO:0000313" key="3">
    <source>
        <dbReference type="Proteomes" id="UP000015105"/>
    </source>
</evidence>
<evidence type="ECO:0000313" key="2">
    <source>
        <dbReference type="EnsemblPlants" id="AET6Gv20784200.2"/>
    </source>
</evidence>
<reference evidence="2" key="4">
    <citation type="submission" date="2019-03" db="UniProtKB">
        <authorList>
            <consortium name="EnsemblPlants"/>
        </authorList>
    </citation>
    <scope>IDENTIFICATION</scope>
</reference>
<feature type="region of interest" description="Disordered" evidence="1">
    <location>
        <begin position="1"/>
        <end position="23"/>
    </location>
</feature>
<evidence type="ECO:0000256" key="1">
    <source>
        <dbReference type="SAM" id="MobiDB-lite"/>
    </source>
</evidence>